<dbReference type="GO" id="GO:0071035">
    <property type="term" value="P:nuclear polyadenylation-dependent rRNA catabolic process"/>
    <property type="evidence" value="ECO:0007669"/>
    <property type="project" value="TreeGrafter"/>
</dbReference>
<feature type="domain" description="CCHC-type" evidence="9">
    <location>
        <begin position="71"/>
        <end position="86"/>
    </location>
</feature>
<dbReference type="GO" id="GO:0031499">
    <property type="term" value="C:TRAMP complex"/>
    <property type="evidence" value="ECO:0007669"/>
    <property type="project" value="TreeGrafter"/>
</dbReference>
<accession>A0A0X8HR81</accession>
<protein>
    <submittedName>
        <fullName evidence="10">HCL191Cp</fullName>
    </submittedName>
</protein>
<dbReference type="RefSeq" id="XP_017986956.1">
    <property type="nucleotide sequence ID" value="XM_018131156.1"/>
</dbReference>
<dbReference type="GO" id="GO:0071036">
    <property type="term" value="P:nuclear polyadenylation-dependent snoRNA catabolic process"/>
    <property type="evidence" value="ECO:0007669"/>
    <property type="project" value="TreeGrafter"/>
</dbReference>
<comment type="subcellular location">
    <subcellularLocation>
        <location evidence="1">Nucleus</location>
    </subcellularLocation>
</comment>
<evidence type="ECO:0000256" key="1">
    <source>
        <dbReference type="ARBA" id="ARBA00004123"/>
    </source>
</evidence>
<dbReference type="PANTHER" id="PTHR46543:SF1">
    <property type="entry name" value="ZINC FINGER CCHC DOMAIN-CONTAINING PROTEIN 7"/>
    <property type="match status" value="1"/>
</dbReference>
<evidence type="ECO:0000256" key="7">
    <source>
        <dbReference type="PROSITE-ProRule" id="PRU00047"/>
    </source>
</evidence>
<evidence type="ECO:0000259" key="9">
    <source>
        <dbReference type="PROSITE" id="PS50158"/>
    </source>
</evidence>
<feature type="region of interest" description="Disordered" evidence="8">
    <location>
        <begin position="245"/>
        <end position="325"/>
    </location>
</feature>
<organism evidence="10 11">
    <name type="scientific">Eremothecium sinecaudum</name>
    <dbReference type="NCBI Taxonomy" id="45286"/>
    <lineage>
        <taxon>Eukaryota</taxon>
        <taxon>Fungi</taxon>
        <taxon>Dikarya</taxon>
        <taxon>Ascomycota</taxon>
        <taxon>Saccharomycotina</taxon>
        <taxon>Saccharomycetes</taxon>
        <taxon>Saccharomycetales</taxon>
        <taxon>Saccharomycetaceae</taxon>
        <taxon>Eremothecium</taxon>
    </lineage>
</organism>
<dbReference type="Proteomes" id="UP000243052">
    <property type="component" value="Chromosome iii"/>
</dbReference>
<dbReference type="GO" id="GO:0071039">
    <property type="term" value="P:nuclear polyadenylation-dependent CUT catabolic process"/>
    <property type="evidence" value="ECO:0007669"/>
    <property type="project" value="TreeGrafter"/>
</dbReference>
<feature type="compositionally biased region" description="Polar residues" evidence="8">
    <location>
        <begin position="271"/>
        <end position="282"/>
    </location>
</feature>
<dbReference type="GO" id="GO:0071038">
    <property type="term" value="P:TRAMP-dependent tRNA surveillance pathway"/>
    <property type="evidence" value="ECO:0007669"/>
    <property type="project" value="TreeGrafter"/>
</dbReference>
<evidence type="ECO:0000256" key="6">
    <source>
        <dbReference type="ARBA" id="ARBA00023242"/>
    </source>
</evidence>
<evidence type="ECO:0000256" key="3">
    <source>
        <dbReference type="ARBA" id="ARBA00022737"/>
    </source>
</evidence>
<feature type="compositionally biased region" description="Polar residues" evidence="8">
    <location>
        <begin position="295"/>
        <end position="306"/>
    </location>
</feature>
<dbReference type="GO" id="GO:0043633">
    <property type="term" value="P:polyadenylation-dependent RNA catabolic process"/>
    <property type="evidence" value="ECO:0007669"/>
    <property type="project" value="InterPro"/>
</dbReference>
<dbReference type="Gene3D" id="4.10.60.10">
    <property type="entry name" value="Zinc finger, CCHC-type"/>
    <property type="match status" value="2"/>
</dbReference>
<dbReference type="AlphaFoldDB" id="A0A0X8HR81"/>
<evidence type="ECO:0000313" key="11">
    <source>
        <dbReference type="Proteomes" id="UP000243052"/>
    </source>
</evidence>
<proteinExistence type="predicted"/>
<dbReference type="SUPFAM" id="SSF57756">
    <property type="entry name" value="Retrovirus zinc finger-like domains"/>
    <property type="match status" value="2"/>
</dbReference>
<dbReference type="GO" id="GO:0071031">
    <property type="term" value="P:nuclear mRNA surveillance of mRNA 3'-end processing"/>
    <property type="evidence" value="ECO:0007669"/>
    <property type="project" value="TreeGrafter"/>
</dbReference>
<dbReference type="InterPro" id="IPR049024">
    <property type="entry name" value="AIR2-like_ZnK4"/>
</dbReference>
<dbReference type="OrthoDB" id="7608935at2759"/>
<sequence>MAMITLSEVETHDGLPFVKPSGTSYSLDEKIVAPSIEEVDDDPEMLRNLRGQGRYFGAEKEEDGIKEAEPKCKNCSQRGHIKKNCPHVICSYCGLMDDHYSQHCPKTMRCSHCNESGHYRQHCSQKWKRIFCTLCNSKKHSRDRCPSIWRSYCLASTTVKRVLPSHRLYCYNCAGKGHFGDDCPLPRSSRVPNDDGSAFSGDNLASDLRREYFNRLSKQKREYEYYEETEAGAEEDTYHINYDDYEVDESQYANESKSRNRKRKRNNDNNYYGTNKSNSNRNGLPVPVSKGRTLQPPNSRWKNSLTFPRGGNNGNGSSVIGSRYLPPAPYQNDVARRNYNSYQPYRSGTLARKR</sequence>
<dbReference type="GO" id="GO:0008270">
    <property type="term" value="F:zinc ion binding"/>
    <property type="evidence" value="ECO:0007669"/>
    <property type="project" value="UniProtKB-KW"/>
</dbReference>
<evidence type="ECO:0000256" key="4">
    <source>
        <dbReference type="ARBA" id="ARBA00022771"/>
    </source>
</evidence>
<name>A0A0X8HR81_9SACH</name>
<keyword evidence="3" id="KW-0677">Repeat</keyword>
<keyword evidence="6" id="KW-0539">Nucleus</keyword>
<dbReference type="GO" id="GO:0071037">
    <property type="term" value="P:nuclear polyadenylation-dependent snRNA catabolic process"/>
    <property type="evidence" value="ECO:0007669"/>
    <property type="project" value="TreeGrafter"/>
</dbReference>
<evidence type="ECO:0000256" key="5">
    <source>
        <dbReference type="ARBA" id="ARBA00022833"/>
    </source>
</evidence>
<feature type="domain" description="CCHC-type" evidence="9">
    <location>
        <begin position="170"/>
        <end position="184"/>
    </location>
</feature>
<dbReference type="InterPro" id="IPR016713">
    <property type="entry name" value="Air1/2_Saccharomycetales"/>
</dbReference>
<keyword evidence="2" id="KW-0479">Metal-binding</keyword>
<dbReference type="PROSITE" id="PS50158">
    <property type="entry name" value="ZF_CCHC"/>
    <property type="match status" value="2"/>
</dbReference>
<keyword evidence="5" id="KW-0862">Zinc</keyword>
<keyword evidence="4 7" id="KW-0863">Zinc-finger</keyword>
<dbReference type="Pfam" id="PF21759">
    <property type="entry name" value="AIR2-like_ZnK4"/>
    <property type="match status" value="1"/>
</dbReference>
<dbReference type="GO" id="GO:0003723">
    <property type="term" value="F:RNA binding"/>
    <property type="evidence" value="ECO:0007669"/>
    <property type="project" value="TreeGrafter"/>
</dbReference>
<gene>
    <name evidence="10" type="ORF">AW171_hschr31825</name>
</gene>
<dbReference type="PIRSF" id="PIRSF018162">
    <property type="entry name" value="PolyA_pol_Air1/2"/>
    <property type="match status" value="1"/>
</dbReference>
<dbReference type="EMBL" id="CP014243">
    <property type="protein sequence ID" value="AMD19960.1"/>
    <property type="molecule type" value="Genomic_DNA"/>
</dbReference>
<evidence type="ECO:0000256" key="2">
    <source>
        <dbReference type="ARBA" id="ARBA00022723"/>
    </source>
</evidence>
<dbReference type="STRING" id="45286.A0A0X8HR81"/>
<reference evidence="10 11" key="1">
    <citation type="submission" date="2016-01" db="EMBL/GenBank/DDBJ databases">
        <title>Genome sequence of the yeast Holleya sinecauda.</title>
        <authorList>
            <person name="Dietrich F.S."/>
        </authorList>
    </citation>
    <scope>NUCLEOTIDE SEQUENCE [LARGE SCALE GENOMIC DNA]</scope>
    <source>
        <strain evidence="10 11">ATCC 58844</strain>
    </source>
</reference>
<dbReference type="Pfam" id="PF00098">
    <property type="entry name" value="zf-CCHC"/>
    <property type="match status" value="2"/>
</dbReference>
<dbReference type="InterPro" id="IPR051644">
    <property type="entry name" value="TRAMP_AT-DNA-binding"/>
</dbReference>
<evidence type="ECO:0000256" key="8">
    <source>
        <dbReference type="SAM" id="MobiDB-lite"/>
    </source>
</evidence>
<keyword evidence="11" id="KW-1185">Reference proteome</keyword>
<dbReference type="InterPro" id="IPR001878">
    <property type="entry name" value="Znf_CCHC"/>
</dbReference>
<dbReference type="SMART" id="SM00343">
    <property type="entry name" value="ZnF_C2HC"/>
    <property type="match status" value="5"/>
</dbReference>
<evidence type="ECO:0000313" key="10">
    <source>
        <dbReference type="EMBL" id="AMD19960.1"/>
    </source>
</evidence>
<dbReference type="InterPro" id="IPR036875">
    <property type="entry name" value="Znf_CCHC_sf"/>
</dbReference>
<dbReference type="GeneID" id="28723188"/>
<dbReference type="PANTHER" id="PTHR46543">
    <property type="entry name" value="ZINC FINGER CCHC DOMAIN-CONTAINING PROTEIN 7"/>
    <property type="match status" value="1"/>
</dbReference>